<evidence type="ECO:0000313" key="3">
    <source>
        <dbReference type="EMBL" id="QIJ06366.1"/>
    </source>
</evidence>
<evidence type="ECO:0000259" key="2">
    <source>
        <dbReference type="Pfam" id="PF15978"/>
    </source>
</evidence>
<feature type="domain" description="TniQ" evidence="1">
    <location>
        <begin position="4"/>
        <end position="159"/>
    </location>
</feature>
<dbReference type="RefSeq" id="WP_165565853.1">
    <property type="nucleotide sequence ID" value="NZ_CP045857.1"/>
</dbReference>
<dbReference type="EMBL" id="CP045857">
    <property type="protein sequence ID" value="QIJ06366.1"/>
    <property type="molecule type" value="Genomic_DNA"/>
</dbReference>
<protein>
    <submittedName>
        <fullName evidence="3">Transposase</fullName>
    </submittedName>
</protein>
<organism evidence="3 4">
    <name type="scientific">Shewanella chilikensis</name>
    <dbReference type="NCBI Taxonomy" id="558541"/>
    <lineage>
        <taxon>Bacteria</taxon>
        <taxon>Pseudomonadati</taxon>
        <taxon>Pseudomonadota</taxon>
        <taxon>Gammaproteobacteria</taxon>
        <taxon>Alteromonadales</taxon>
        <taxon>Shewanellaceae</taxon>
        <taxon>Shewanella</taxon>
    </lineage>
</organism>
<dbReference type="Pfam" id="PF15978">
    <property type="entry name" value="TnsD"/>
    <property type="match status" value="2"/>
</dbReference>
<feature type="domain" description="Transposon Tn7 transposition protein TnsD C-terminal" evidence="2">
    <location>
        <begin position="197"/>
        <end position="292"/>
    </location>
</feature>
<feature type="domain" description="Transposon Tn7 transposition protein TnsD C-terminal" evidence="2">
    <location>
        <begin position="327"/>
        <end position="439"/>
    </location>
</feature>
<gene>
    <name evidence="3" type="ORF">GII14_20785</name>
</gene>
<dbReference type="InterPro" id="IPR032750">
    <property type="entry name" value="TnsD_C"/>
</dbReference>
<evidence type="ECO:0000313" key="4">
    <source>
        <dbReference type="Proteomes" id="UP000502117"/>
    </source>
</evidence>
<accession>A0A6G7LX29</accession>
<dbReference type="Proteomes" id="UP000502117">
    <property type="component" value="Chromosome"/>
</dbReference>
<evidence type="ECO:0000259" key="1">
    <source>
        <dbReference type="Pfam" id="PF06527"/>
    </source>
</evidence>
<dbReference type="AlphaFoldDB" id="A0A6G7LX29"/>
<reference evidence="3 4" key="1">
    <citation type="submission" date="2019-11" db="EMBL/GenBank/DDBJ databases">
        <title>Complete Genome Sequence of Shewanella chilikensis Strain DC57, Isolated from Corroded Seal Rings at a floating production facility in Australia.</title>
        <authorList>
            <person name="Salgar-Chaparro S.J."/>
            <person name="Castillo-Villamizar G.A."/>
            <person name="Poehlein A."/>
            <person name="Daniel R."/>
            <person name="Machuca L."/>
        </authorList>
    </citation>
    <scope>NUCLEOTIDE SEQUENCE [LARGE SCALE GENOMIC DNA]</scope>
    <source>
        <strain evidence="3 4">DC57</strain>
    </source>
</reference>
<dbReference type="KEGG" id="schk:GII14_20785"/>
<dbReference type="Pfam" id="PF06527">
    <property type="entry name" value="TniQ"/>
    <property type="match status" value="1"/>
</dbReference>
<sequence length="501" mass="57761">MLNFPVPYPDELIYSLVARAGIHLGLTSPKQLLDEVFANRHVIATVDLPNHLAPLVQLLPESMGLDVVRLAYLHTLFPLYAPFTTEERRRHCLEQMAGDSQGAIHLILGVAASRIKQSRALRYCPQCLQNQRSGHGEYYWQRQWQVMGADSCLVHGELLEANIERHAYHRHQFVAASPLVCPLLPQPVADAHAIRITRQVNALLQRPPDTSPTFSQWSAFYHQLANLVGCAKAKHVNHQTIHELVMARWSADWLEQHGLALHNDSGNWLQAIFRKHRKSFSYLEHIVVLDSLLPESWDMVAVLDEVQSIPTGIYAFDPCPPDKKSGLSAEYRVRWQQLLESHGVKQARLSHQALYAWLYRHDRSWFLQFNRQHHQGHARDNLRVDWPKRDRMVCRQLLHILDQHELMLDSPRLSRNWYLSKLLSGAMIEKNLRSMPLTRLFFQRYCEDITGYQIRRLALAAGLLVQTGNSLRRWRLLRLAGLSDERLTSLADDLLRDVLGA</sequence>
<name>A0A6G7LX29_9GAMM</name>
<proteinExistence type="predicted"/>
<dbReference type="InterPro" id="IPR009492">
    <property type="entry name" value="TniQ"/>
</dbReference>